<dbReference type="InterPro" id="IPR011856">
    <property type="entry name" value="tRNA_endonuc-like_dom_sf"/>
</dbReference>
<evidence type="ECO:0000256" key="1">
    <source>
        <dbReference type="ARBA" id="ARBA00006738"/>
    </source>
</evidence>
<evidence type="ECO:0000313" key="4">
    <source>
        <dbReference type="Proteomes" id="UP000324760"/>
    </source>
</evidence>
<dbReference type="AlphaFoldDB" id="A0A5P1R8V4"/>
<reference evidence="3 4" key="1">
    <citation type="journal article" date="2019" name="Biochem. Eng. J.">
        <title>Metabolic engineering of the marine bacteria Neptunomonas concharum for the production of acetoin and meso-2,3-butanediol from acetate.</title>
        <authorList>
            <person name="Li W."/>
            <person name="Pu N."/>
            <person name="Liu C.-X."/>
            <person name="Yuan Q.-P."/>
            <person name="Li Z.-J."/>
        </authorList>
    </citation>
    <scope>NUCLEOTIDE SEQUENCE [LARGE SCALE GENOMIC DNA]</scope>
    <source>
        <strain evidence="3 4">JCM17730</strain>
    </source>
</reference>
<gene>
    <name evidence="3" type="ORF">F0U83_04450</name>
</gene>
<accession>A0A5P1R8V4</accession>
<dbReference type="HAMAP" id="MF_00048">
    <property type="entry name" value="UPF0102"/>
    <property type="match status" value="1"/>
</dbReference>
<sequence>MDSKKSGTDAENYAWHWLIKQGLKPVKRNYLCKMGEIDLILLDSNVLVFTEVRLRKSRFYGGAANSVNYHKQQKIIKTAQHFLMTHSAFQQYDCRFDVIAFEIASESNEPVWYKDAFRL</sequence>
<dbReference type="RefSeq" id="WP_138988906.1">
    <property type="nucleotide sequence ID" value="NZ_CP043869.1"/>
</dbReference>
<dbReference type="InterPro" id="IPR011335">
    <property type="entry name" value="Restrct_endonuc-II-like"/>
</dbReference>
<evidence type="ECO:0000313" key="3">
    <source>
        <dbReference type="EMBL" id="QEQ96017.1"/>
    </source>
</evidence>
<dbReference type="Proteomes" id="UP000324760">
    <property type="component" value="Chromosome"/>
</dbReference>
<protein>
    <recommendedName>
        <fullName evidence="2">UPF0102 protein F0U83_04450</fullName>
    </recommendedName>
</protein>
<proteinExistence type="inferred from homology"/>
<dbReference type="NCBIfam" id="NF009150">
    <property type="entry name" value="PRK12497.1-3"/>
    <property type="match status" value="1"/>
</dbReference>
<name>A0A5P1R8V4_9GAMM</name>
<evidence type="ECO:0000256" key="2">
    <source>
        <dbReference type="HAMAP-Rule" id="MF_00048"/>
    </source>
</evidence>
<dbReference type="PANTHER" id="PTHR34039">
    <property type="entry name" value="UPF0102 PROTEIN YRAN"/>
    <property type="match status" value="1"/>
</dbReference>
<dbReference type="NCBIfam" id="TIGR00252">
    <property type="entry name" value="YraN family protein"/>
    <property type="match status" value="1"/>
</dbReference>
<dbReference type="PANTHER" id="PTHR34039:SF1">
    <property type="entry name" value="UPF0102 PROTEIN YRAN"/>
    <property type="match status" value="1"/>
</dbReference>
<dbReference type="KEGG" id="ncu:F0U83_04450"/>
<dbReference type="GO" id="GO:0003676">
    <property type="term" value="F:nucleic acid binding"/>
    <property type="evidence" value="ECO:0007669"/>
    <property type="project" value="InterPro"/>
</dbReference>
<dbReference type="Pfam" id="PF02021">
    <property type="entry name" value="UPF0102"/>
    <property type="match status" value="1"/>
</dbReference>
<dbReference type="OrthoDB" id="9794876at2"/>
<dbReference type="Gene3D" id="3.40.1350.10">
    <property type="match status" value="1"/>
</dbReference>
<dbReference type="InterPro" id="IPR003509">
    <property type="entry name" value="UPF0102_YraN-like"/>
</dbReference>
<organism evidence="3 4">
    <name type="scientific">Neptunomonas concharum</name>
    <dbReference type="NCBI Taxonomy" id="1031538"/>
    <lineage>
        <taxon>Bacteria</taxon>
        <taxon>Pseudomonadati</taxon>
        <taxon>Pseudomonadota</taxon>
        <taxon>Gammaproteobacteria</taxon>
        <taxon>Oceanospirillales</taxon>
        <taxon>Oceanospirillaceae</taxon>
        <taxon>Neptunomonas</taxon>
    </lineage>
</organism>
<dbReference type="SUPFAM" id="SSF52980">
    <property type="entry name" value="Restriction endonuclease-like"/>
    <property type="match status" value="1"/>
</dbReference>
<dbReference type="EMBL" id="CP043869">
    <property type="protein sequence ID" value="QEQ96017.1"/>
    <property type="molecule type" value="Genomic_DNA"/>
</dbReference>
<keyword evidence="4" id="KW-1185">Reference proteome</keyword>
<comment type="similarity">
    <text evidence="1 2">Belongs to the UPF0102 family.</text>
</comment>